<dbReference type="PROSITE" id="PS50109">
    <property type="entry name" value="HIS_KIN"/>
    <property type="match status" value="1"/>
</dbReference>
<dbReference type="Gene3D" id="1.10.287.130">
    <property type="match status" value="1"/>
</dbReference>
<sequence>MTAEAASGSPRTVPHRIGPGSVSWRLNGIRARVFALALICIVVPGVLVGDYFAGRADARLAAAGEQARAEAQSVARELDALVLQSRTLMRTLTLVPEVVEGRGGECEVSLRRVRATTSWIETISVVRPDGIVACSTNPQAAGLDISDRPHIRQAIVTHGFVLSDLTTSRTRPGSRSIYAAEPLLRPDGRVQVVVAIALDPVSLLLSIVDRLGTDRRVGIIDSRGVLMARYPPMPEAIGRSLLNFPLTGLALSTAAGHTRSASLDGGEAVFGYAPLGNSGARILVGLDVPRLLDAIDSERRSSFILLAVVGSLLLLAGLIGGEVLLIRPIEALRRTIGQLAEGDLTARARLGQASAPELVALAEQVSVMAERLAAEERALIEARDAATAASEAKTWFLGAASHELRTPLNGVLGWAQALLHDRRLPAELREGVETIRSSAQHLATIVSRLLDIARIETGRLGAPEQAEADPLALARDCVALMRPAAERAGLALLLDVPGPLPPRLRLDGTRMKQILINLLDNAVKFTPAGEVRLRLEMRPGAQGGGVLRAEVLDTGPGAPAALRGRLFQDFVHLDPTGRDSEGVGLGLSVSARMAAHLGGRIGHADRSDGRPGSLFWVELPVSLPASAPLAA</sequence>
<feature type="domain" description="Histidine kinase" evidence="8">
    <location>
        <begin position="399"/>
        <end position="623"/>
    </location>
</feature>
<dbReference type="InterPro" id="IPR003594">
    <property type="entry name" value="HATPase_dom"/>
</dbReference>
<evidence type="ECO:0000256" key="6">
    <source>
        <dbReference type="ARBA" id="ARBA00022777"/>
    </source>
</evidence>
<keyword evidence="7" id="KW-0472">Membrane</keyword>
<evidence type="ECO:0000313" key="11">
    <source>
        <dbReference type="Proteomes" id="UP000606490"/>
    </source>
</evidence>
<dbReference type="SMART" id="SM00388">
    <property type="entry name" value="HisKA"/>
    <property type="match status" value="1"/>
</dbReference>
<dbReference type="InterPro" id="IPR005467">
    <property type="entry name" value="His_kinase_dom"/>
</dbReference>
<dbReference type="Gene3D" id="3.30.565.10">
    <property type="entry name" value="Histidine kinase-like ATPase, C-terminal domain"/>
    <property type="match status" value="1"/>
</dbReference>
<dbReference type="PANTHER" id="PTHR43047">
    <property type="entry name" value="TWO-COMPONENT HISTIDINE PROTEIN KINASE"/>
    <property type="match status" value="1"/>
</dbReference>
<dbReference type="InterPro" id="IPR004358">
    <property type="entry name" value="Sig_transdc_His_kin-like_C"/>
</dbReference>
<dbReference type="InterPro" id="IPR003661">
    <property type="entry name" value="HisK_dim/P_dom"/>
</dbReference>
<accession>A0ABS1V3D8</accession>
<evidence type="ECO:0000256" key="1">
    <source>
        <dbReference type="ARBA" id="ARBA00000085"/>
    </source>
</evidence>
<evidence type="ECO:0000256" key="3">
    <source>
        <dbReference type="ARBA" id="ARBA00012438"/>
    </source>
</evidence>
<protein>
    <recommendedName>
        <fullName evidence="3">histidine kinase</fullName>
        <ecNumber evidence="3">2.7.13.3</ecNumber>
    </recommendedName>
</protein>
<dbReference type="CDD" id="cd12914">
    <property type="entry name" value="PDC1_DGC_like"/>
    <property type="match status" value="1"/>
</dbReference>
<dbReference type="EC" id="2.7.13.3" evidence="3"/>
<dbReference type="SUPFAM" id="SSF55874">
    <property type="entry name" value="ATPase domain of HSP90 chaperone/DNA topoisomerase II/histidine kinase"/>
    <property type="match status" value="1"/>
</dbReference>
<dbReference type="CDD" id="cd00082">
    <property type="entry name" value="HisKA"/>
    <property type="match status" value="1"/>
</dbReference>
<dbReference type="PRINTS" id="PR00344">
    <property type="entry name" value="BCTRLSENSOR"/>
</dbReference>
<keyword evidence="6" id="KW-0418">Kinase</keyword>
<dbReference type="PROSITE" id="PS50885">
    <property type="entry name" value="HAMP"/>
    <property type="match status" value="1"/>
</dbReference>
<comment type="subcellular location">
    <subcellularLocation>
        <location evidence="2">Membrane</location>
    </subcellularLocation>
</comment>
<dbReference type="Gene3D" id="6.10.340.10">
    <property type="match status" value="1"/>
</dbReference>
<comment type="caution">
    <text evidence="10">The sequence shown here is derived from an EMBL/GenBank/DDBJ whole genome shotgun (WGS) entry which is preliminary data.</text>
</comment>
<dbReference type="InterPro" id="IPR003660">
    <property type="entry name" value="HAMP_dom"/>
</dbReference>
<evidence type="ECO:0000256" key="4">
    <source>
        <dbReference type="ARBA" id="ARBA00022553"/>
    </source>
</evidence>
<evidence type="ECO:0000259" key="8">
    <source>
        <dbReference type="PROSITE" id="PS50109"/>
    </source>
</evidence>
<dbReference type="InterPro" id="IPR036890">
    <property type="entry name" value="HATPase_C_sf"/>
</dbReference>
<name>A0ABS1V3D8_9PROT</name>
<evidence type="ECO:0000256" key="2">
    <source>
        <dbReference type="ARBA" id="ARBA00004370"/>
    </source>
</evidence>
<dbReference type="Pfam" id="PF00512">
    <property type="entry name" value="HisKA"/>
    <property type="match status" value="1"/>
</dbReference>
<reference evidence="10 11" key="1">
    <citation type="submission" date="2021-01" db="EMBL/GenBank/DDBJ databases">
        <title>Belnapia mucosa sp. nov. and Belnapia arida sp. nov., isolated from the Tabernas Desert (Almeria, Spain).</title>
        <authorList>
            <person name="Molina-Menor E."/>
            <person name="Vidal-Verdu A."/>
            <person name="Calonge A."/>
            <person name="Satari L."/>
            <person name="Pereto Magraner J."/>
            <person name="Porcar Miralles M."/>
        </authorList>
    </citation>
    <scope>NUCLEOTIDE SEQUENCE [LARGE SCALE GENOMIC DNA]</scope>
    <source>
        <strain evidence="10 11">T6</strain>
    </source>
</reference>
<dbReference type="SMART" id="SM00387">
    <property type="entry name" value="HATPase_c"/>
    <property type="match status" value="1"/>
</dbReference>
<organism evidence="10 11">
    <name type="scientific">Belnapia mucosa</name>
    <dbReference type="NCBI Taxonomy" id="2804532"/>
    <lineage>
        <taxon>Bacteria</taxon>
        <taxon>Pseudomonadati</taxon>
        <taxon>Pseudomonadota</taxon>
        <taxon>Alphaproteobacteria</taxon>
        <taxon>Acetobacterales</taxon>
        <taxon>Roseomonadaceae</taxon>
        <taxon>Belnapia</taxon>
    </lineage>
</organism>
<dbReference type="CDD" id="cd06225">
    <property type="entry name" value="HAMP"/>
    <property type="match status" value="1"/>
</dbReference>
<dbReference type="Gene3D" id="3.30.450.20">
    <property type="entry name" value="PAS domain"/>
    <property type="match status" value="2"/>
</dbReference>
<feature type="transmembrane region" description="Helical" evidence="7">
    <location>
        <begin position="303"/>
        <end position="326"/>
    </location>
</feature>
<feature type="domain" description="HAMP" evidence="9">
    <location>
        <begin position="323"/>
        <end position="377"/>
    </location>
</feature>
<keyword evidence="5" id="KW-0808">Transferase</keyword>
<comment type="catalytic activity">
    <reaction evidence="1">
        <text>ATP + protein L-histidine = ADP + protein N-phospho-L-histidine.</text>
        <dbReference type="EC" id="2.7.13.3"/>
    </reaction>
</comment>
<evidence type="ECO:0000259" key="9">
    <source>
        <dbReference type="PROSITE" id="PS50885"/>
    </source>
</evidence>
<keyword evidence="11" id="KW-1185">Reference proteome</keyword>
<evidence type="ECO:0000313" key="10">
    <source>
        <dbReference type="EMBL" id="MBL6456213.1"/>
    </source>
</evidence>
<evidence type="ECO:0000256" key="5">
    <source>
        <dbReference type="ARBA" id="ARBA00022679"/>
    </source>
</evidence>
<dbReference type="RefSeq" id="WP_202825940.1">
    <property type="nucleotide sequence ID" value="NZ_JAEUXJ010000004.1"/>
</dbReference>
<dbReference type="Pfam" id="PF02518">
    <property type="entry name" value="HATPase_c"/>
    <property type="match status" value="1"/>
</dbReference>
<dbReference type="InterPro" id="IPR036097">
    <property type="entry name" value="HisK_dim/P_sf"/>
</dbReference>
<proteinExistence type="predicted"/>
<dbReference type="Proteomes" id="UP000606490">
    <property type="component" value="Unassembled WGS sequence"/>
</dbReference>
<keyword evidence="7" id="KW-1133">Transmembrane helix</keyword>
<dbReference type="EMBL" id="JAEUXJ010000004">
    <property type="protein sequence ID" value="MBL6456213.1"/>
    <property type="molecule type" value="Genomic_DNA"/>
</dbReference>
<gene>
    <name evidence="10" type="ORF">JMJ55_12840</name>
</gene>
<keyword evidence="4" id="KW-0597">Phosphoprotein</keyword>
<feature type="transmembrane region" description="Helical" evidence="7">
    <location>
        <begin position="33"/>
        <end position="53"/>
    </location>
</feature>
<keyword evidence="7" id="KW-0812">Transmembrane</keyword>
<dbReference type="PANTHER" id="PTHR43047:SF72">
    <property type="entry name" value="OSMOSENSING HISTIDINE PROTEIN KINASE SLN1"/>
    <property type="match status" value="1"/>
</dbReference>
<dbReference type="SUPFAM" id="SSF47384">
    <property type="entry name" value="Homodimeric domain of signal transducing histidine kinase"/>
    <property type="match status" value="1"/>
</dbReference>
<dbReference type="CDD" id="cd12915">
    <property type="entry name" value="PDC2_DGC_like"/>
    <property type="match status" value="1"/>
</dbReference>
<evidence type="ECO:0000256" key="7">
    <source>
        <dbReference type="SAM" id="Phobius"/>
    </source>
</evidence>